<dbReference type="RefSeq" id="WP_147231063.1">
    <property type="nucleotide sequence ID" value="NZ_VOSB01000003.1"/>
</dbReference>
<gene>
    <name evidence="2" type="ORF">ES692_02775</name>
</gene>
<dbReference type="EMBL" id="VOSB01000003">
    <property type="protein sequence ID" value="TXE19691.1"/>
    <property type="molecule type" value="Genomic_DNA"/>
</dbReference>
<keyword evidence="1" id="KW-0732">Signal</keyword>
<feature type="chain" id="PRO_5023029120" description="Dihydroorotase" evidence="1">
    <location>
        <begin position="20"/>
        <end position="116"/>
    </location>
</feature>
<reference evidence="2 3" key="1">
    <citation type="submission" date="2019-08" db="EMBL/GenBank/DDBJ databases">
        <title>Genome of Psychroserpens burtonensis ACAM 167.</title>
        <authorList>
            <person name="Bowman J.P."/>
        </authorList>
    </citation>
    <scope>NUCLEOTIDE SEQUENCE [LARGE SCALE GENOMIC DNA]</scope>
    <source>
        <strain evidence="2 3">ACAM 167</strain>
    </source>
</reference>
<proteinExistence type="predicted"/>
<keyword evidence="3" id="KW-1185">Reference proteome</keyword>
<sequence length="116" mass="13122">MKKLFFTLLFLGLCISMNAQDQPKIGDILEINEPYGQQYQYVKLPKLNILKKRGVVNNYKSVYGNKVVVEDIKTKKNGTTYVTLKKEDGSNFFGFLSTIKASYEKAIDAGELSISK</sequence>
<comment type="caution">
    <text evidence="2">The sequence shown here is derived from an EMBL/GenBank/DDBJ whole genome shotgun (WGS) entry which is preliminary data.</text>
</comment>
<protein>
    <recommendedName>
        <fullName evidence="4">Dihydroorotase</fullName>
    </recommendedName>
</protein>
<organism evidence="2 3">
    <name type="scientific">Psychroserpens burtonensis</name>
    <dbReference type="NCBI Taxonomy" id="49278"/>
    <lineage>
        <taxon>Bacteria</taxon>
        <taxon>Pseudomonadati</taxon>
        <taxon>Bacteroidota</taxon>
        <taxon>Flavobacteriia</taxon>
        <taxon>Flavobacteriales</taxon>
        <taxon>Flavobacteriaceae</taxon>
        <taxon>Psychroserpens</taxon>
    </lineage>
</organism>
<evidence type="ECO:0000256" key="1">
    <source>
        <dbReference type="SAM" id="SignalP"/>
    </source>
</evidence>
<feature type="signal peptide" evidence="1">
    <location>
        <begin position="1"/>
        <end position="19"/>
    </location>
</feature>
<dbReference type="Proteomes" id="UP000321938">
    <property type="component" value="Unassembled WGS sequence"/>
</dbReference>
<name>A0A5C7BC35_9FLAO</name>
<evidence type="ECO:0000313" key="3">
    <source>
        <dbReference type="Proteomes" id="UP000321938"/>
    </source>
</evidence>
<dbReference type="OrthoDB" id="1446823at2"/>
<evidence type="ECO:0000313" key="2">
    <source>
        <dbReference type="EMBL" id="TXE19691.1"/>
    </source>
</evidence>
<dbReference type="STRING" id="1123037.GCA_000425305_00919"/>
<evidence type="ECO:0008006" key="4">
    <source>
        <dbReference type="Google" id="ProtNLM"/>
    </source>
</evidence>
<dbReference type="AlphaFoldDB" id="A0A5C7BC35"/>
<accession>A0A5C7BC35</accession>